<dbReference type="InterPro" id="IPR000718">
    <property type="entry name" value="Peptidase_M13"/>
</dbReference>
<dbReference type="InterPro" id="IPR042089">
    <property type="entry name" value="Peptidase_M13_dom_2"/>
</dbReference>
<keyword evidence="3" id="KW-0645">Protease</keyword>
<keyword evidence="5" id="KW-0378">Hydrolase</keyword>
<dbReference type="InterPro" id="IPR008753">
    <property type="entry name" value="Peptidase_M13_N"/>
</dbReference>
<dbReference type="PANTHER" id="PTHR11733:SF167">
    <property type="entry name" value="FI17812P1-RELATED"/>
    <property type="match status" value="1"/>
</dbReference>
<evidence type="ECO:0000259" key="9">
    <source>
        <dbReference type="Pfam" id="PF05649"/>
    </source>
</evidence>
<comment type="similarity">
    <text evidence="2">Belongs to the peptidase M13 family.</text>
</comment>
<dbReference type="InterPro" id="IPR018497">
    <property type="entry name" value="Peptidase_M13_C"/>
</dbReference>
<comment type="caution">
    <text evidence="10">The sequence shown here is derived from an EMBL/GenBank/DDBJ whole genome shotgun (WGS) entry which is preliminary data.</text>
</comment>
<accession>A0ABT4IDR6</accession>
<protein>
    <submittedName>
        <fullName evidence="10">M13 family metallopeptidase</fullName>
    </submittedName>
</protein>
<dbReference type="CDD" id="cd08662">
    <property type="entry name" value="M13"/>
    <property type="match status" value="1"/>
</dbReference>
<keyword evidence="11" id="KW-1185">Reference proteome</keyword>
<dbReference type="Pfam" id="PF05649">
    <property type="entry name" value="Peptidase_M13_N"/>
    <property type="match status" value="1"/>
</dbReference>
<dbReference type="Gene3D" id="1.10.1380.10">
    <property type="entry name" value="Neutral endopeptidase , domain2"/>
    <property type="match status" value="1"/>
</dbReference>
<sequence>MNKLLTGLLVLCILILATAAGCITVPPTQEYIGTPWINSDLAGNIPNDPGRLQDDFHLASNHQWLRTSEIPSGEAIITAFAELEEQRQAEILHLLTNITTPKTHEEDLILTLYNSVKDMDARNAQGMQPILPELTRIKNISTLDELSAWLTDSEYHIANPLAILTVTVDPKNSSAYIIGIDPVALSLGRKDEYKNLTESGKQLKQNNDHTYEQLLVHAGYSQSEAQALNEAVFAVESQIADGRRNASDLTVENRIDLIYNPRTLEQLRAESPSYPLAEILTTKGYDKGSLFVLSEPQWLTALNAAYTEENLEGLKGILIQNTLKETAQYLDQKCLDIYNERIIAKYGISGTKTPEQMAYDAFNTKLGMATGRVYVDAYFTEETRTDIIEMIERVRETLKQRLIRTDWLTNESRGAAIEKLDAIAIRVGYPDVWTDYSTLELLSSAEGGSAAENIIKIAEFEANRQKQKIGTTVVKGEWSECMPQEVNAFYSPESNSINIPAGILGGVFYDPKGSYASQLGGIGMIIGHEFTHAFDPTGSQYDKDGNRRNWWTDADRDAFRNHTATVAAYYETIMPYPDESVDGELTIGETVADLGGLACTMDIARTIDGFDYEEFFTSFSHIWRRMYPEQMGRIILETDEHPPGYVRTNVNVQQVQEFYDTFNVTSEDGMYLDPEDRLVVW</sequence>
<evidence type="ECO:0000259" key="8">
    <source>
        <dbReference type="Pfam" id="PF01431"/>
    </source>
</evidence>
<gene>
    <name evidence="10" type="ORF">O0S10_01415</name>
</gene>
<dbReference type="Proteomes" id="UP001141422">
    <property type="component" value="Unassembled WGS sequence"/>
</dbReference>
<feature type="domain" description="Peptidase M13 N-terminal" evidence="9">
    <location>
        <begin position="53"/>
        <end position="430"/>
    </location>
</feature>
<evidence type="ECO:0000256" key="7">
    <source>
        <dbReference type="ARBA" id="ARBA00023049"/>
    </source>
</evidence>
<evidence type="ECO:0000256" key="5">
    <source>
        <dbReference type="ARBA" id="ARBA00022801"/>
    </source>
</evidence>
<name>A0ABT4IDR6_9EURY</name>
<feature type="domain" description="Peptidase M13 C-terminal" evidence="8">
    <location>
        <begin position="487"/>
        <end position="677"/>
    </location>
</feature>
<proteinExistence type="inferred from homology"/>
<dbReference type="Gene3D" id="3.40.390.10">
    <property type="entry name" value="Collagenase (Catalytic Domain)"/>
    <property type="match status" value="1"/>
</dbReference>
<dbReference type="InterPro" id="IPR024079">
    <property type="entry name" value="MetalloPept_cat_dom_sf"/>
</dbReference>
<keyword evidence="7" id="KW-0482">Metalloprotease</keyword>
<evidence type="ECO:0000256" key="2">
    <source>
        <dbReference type="ARBA" id="ARBA00007357"/>
    </source>
</evidence>
<evidence type="ECO:0000313" key="10">
    <source>
        <dbReference type="EMBL" id="MCZ0859884.1"/>
    </source>
</evidence>
<evidence type="ECO:0000256" key="3">
    <source>
        <dbReference type="ARBA" id="ARBA00022670"/>
    </source>
</evidence>
<dbReference type="RefSeq" id="WP_268924102.1">
    <property type="nucleotide sequence ID" value="NZ_JAPTGB010000002.1"/>
</dbReference>
<dbReference type="PANTHER" id="PTHR11733">
    <property type="entry name" value="ZINC METALLOPROTEASE FAMILY M13 NEPRILYSIN-RELATED"/>
    <property type="match status" value="1"/>
</dbReference>
<comment type="cofactor">
    <cofactor evidence="1">
        <name>Zn(2+)</name>
        <dbReference type="ChEBI" id="CHEBI:29105"/>
    </cofactor>
</comment>
<evidence type="ECO:0000313" key="11">
    <source>
        <dbReference type="Proteomes" id="UP001141422"/>
    </source>
</evidence>
<evidence type="ECO:0000256" key="6">
    <source>
        <dbReference type="ARBA" id="ARBA00022833"/>
    </source>
</evidence>
<dbReference type="SUPFAM" id="SSF55486">
    <property type="entry name" value="Metalloproteases ('zincins'), catalytic domain"/>
    <property type="match status" value="1"/>
</dbReference>
<dbReference type="EMBL" id="JAPTGB010000002">
    <property type="protein sequence ID" value="MCZ0859884.1"/>
    <property type="molecule type" value="Genomic_DNA"/>
</dbReference>
<dbReference type="Pfam" id="PF01431">
    <property type="entry name" value="Peptidase_M13"/>
    <property type="match status" value="1"/>
</dbReference>
<keyword evidence="4" id="KW-0479">Metal-binding</keyword>
<reference evidence="10" key="1">
    <citation type="submission" date="2022-12" db="EMBL/GenBank/DDBJ databases">
        <title>Isolation and characterisation of novel Methanocorpusculum spp. from native Australian herbivores indicates the genus is ancestrally host-associated.</title>
        <authorList>
            <person name="Volmer J.G."/>
            <person name="Soo R.M."/>
            <person name="Evans P.N."/>
            <person name="Hoedt E.C."/>
            <person name="Astorga Alsina A.L."/>
            <person name="Woodcroft B.J."/>
            <person name="Tyson G.W."/>
            <person name="Hugenholtz P."/>
            <person name="Morrison M."/>
        </authorList>
    </citation>
    <scope>NUCLEOTIDE SEQUENCE</scope>
    <source>
        <strain evidence="10">MG</strain>
    </source>
</reference>
<keyword evidence="6" id="KW-0862">Zinc</keyword>
<evidence type="ECO:0000256" key="1">
    <source>
        <dbReference type="ARBA" id="ARBA00001947"/>
    </source>
</evidence>
<dbReference type="PROSITE" id="PS51885">
    <property type="entry name" value="NEPRILYSIN"/>
    <property type="match status" value="1"/>
</dbReference>
<dbReference type="PROSITE" id="PS51257">
    <property type="entry name" value="PROKAR_LIPOPROTEIN"/>
    <property type="match status" value="1"/>
</dbReference>
<organism evidence="10 11">
    <name type="scientific">Methanocorpusculum petauri</name>
    <dbReference type="NCBI Taxonomy" id="3002863"/>
    <lineage>
        <taxon>Archaea</taxon>
        <taxon>Methanobacteriati</taxon>
        <taxon>Methanobacteriota</taxon>
        <taxon>Stenosarchaea group</taxon>
        <taxon>Methanomicrobia</taxon>
        <taxon>Methanomicrobiales</taxon>
        <taxon>Methanocorpusculaceae</taxon>
        <taxon>Methanocorpusculum</taxon>
    </lineage>
</organism>
<dbReference type="PRINTS" id="PR00786">
    <property type="entry name" value="NEPRILYSIN"/>
</dbReference>
<evidence type="ECO:0000256" key="4">
    <source>
        <dbReference type="ARBA" id="ARBA00022723"/>
    </source>
</evidence>